<reference evidence="1" key="1">
    <citation type="submission" date="2021-02" db="EMBL/GenBank/DDBJ databases">
        <authorList>
            <person name="Dougan E. K."/>
            <person name="Rhodes N."/>
            <person name="Thang M."/>
            <person name="Chan C."/>
        </authorList>
    </citation>
    <scope>NUCLEOTIDE SEQUENCE</scope>
</reference>
<evidence type="ECO:0000313" key="2">
    <source>
        <dbReference type="Proteomes" id="UP000654075"/>
    </source>
</evidence>
<dbReference type="AlphaFoldDB" id="A0A813GKZ2"/>
<proteinExistence type="predicted"/>
<accession>A0A813GKZ2</accession>
<protein>
    <submittedName>
        <fullName evidence="1">Uncharacterized protein</fullName>
    </submittedName>
</protein>
<dbReference type="Proteomes" id="UP000654075">
    <property type="component" value="Unassembled WGS sequence"/>
</dbReference>
<organism evidence="1 2">
    <name type="scientific">Polarella glacialis</name>
    <name type="common">Dinoflagellate</name>
    <dbReference type="NCBI Taxonomy" id="89957"/>
    <lineage>
        <taxon>Eukaryota</taxon>
        <taxon>Sar</taxon>
        <taxon>Alveolata</taxon>
        <taxon>Dinophyceae</taxon>
        <taxon>Suessiales</taxon>
        <taxon>Suessiaceae</taxon>
        <taxon>Polarella</taxon>
    </lineage>
</organism>
<name>A0A813GKZ2_POLGL</name>
<sequence length="146" mass="15447">VLPLFFQLSSSSAWGVPRAVRHPFLTRQPTLGASLTEAALQVAEPRRSAGASSPHLSLGAWRPLASASSRGALRSAEALPRNEPAAQAISVWIAHVIGDSDPSGDPSCQRIACVGRLFGYGDPPRDGPLAPVYVLHDRSPHAERQA</sequence>
<gene>
    <name evidence="1" type="ORF">PGLA1383_LOCUS44445</name>
</gene>
<keyword evidence="2" id="KW-1185">Reference proteome</keyword>
<feature type="non-terminal residue" evidence="1">
    <location>
        <position position="1"/>
    </location>
</feature>
<feature type="non-terminal residue" evidence="1">
    <location>
        <position position="146"/>
    </location>
</feature>
<dbReference type="EMBL" id="CAJNNV010029252">
    <property type="protein sequence ID" value="CAE8627717.1"/>
    <property type="molecule type" value="Genomic_DNA"/>
</dbReference>
<evidence type="ECO:0000313" key="1">
    <source>
        <dbReference type="EMBL" id="CAE8627717.1"/>
    </source>
</evidence>
<comment type="caution">
    <text evidence="1">The sequence shown here is derived from an EMBL/GenBank/DDBJ whole genome shotgun (WGS) entry which is preliminary data.</text>
</comment>